<evidence type="ECO:0000256" key="2">
    <source>
        <dbReference type="SAM" id="Phobius"/>
    </source>
</evidence>
<keyword evidence="2" id="KW-1133">Transmembrane helix</keyword>
<feature type="transmembrane region" description="Helical" evidence="2">
    <location>
        <begin position="38"/>
        <end position="61"/>
    </location>
</feature>
<sequence length="461" mass="48152">MNTPHRAGPLAIVAASTLWQAVGTVVIARVITAGTAPLSSFLAFAAAAVICVVQAFLRGALPGLNRHVRCRSTLLVLVGMNAATAGVFVAFFSALVYLPPTSVSVLEAGSAPLIVTIAVASRSRRRLRLRTVAAPVCVVIVSVGIAARSILVDGTRGAETWLGLALAVFAGFSGAFVVLFSVELSKAGLTAVQVNASRFHLAWIVSGLVFLLGTRGGSLVSPDIPRLVFVSVLLGAAPLIVLQYGLGRANPVSSELVLSSLPALVFLTEVLLARRFDPLTAALMVVLLAVSACSLVAQLRVAQVRAAEWRAALMRVATKSAAVMRAPVTRLVTCASAGGKPQGQAPRSDPATAKAAPPPRREMIHVLVIDPESSGTDLVRELRERNVHVTTWWQDVPFVLPSSDSPSRRRPSCFASSTRTSSTSSSPAAKAGCRPQSGSPPALGCRRPTRSSSITVETRTA</sequence>
<feature type="transmembrane region" description="Helical" evidence="2">
    <location>
        <begin position="163"/>
        <end position="182"/>
    </location>
</feature>
<reference evidence="4" key="1">
    <citation type="journal article" date="2019" name="Int. J. Syst. Evol. Microbiol.">
        <title>The Global Catalogue of Microorganisms (GCM) 10K type strain sequencing project: providing services to taxonomists for standard genome sequencing and annotation.</title>
        <authorList>
            <consortium name="The Broad Institute Genomics Platform"/>
            <consortium name="The Broad Institute Genome Sequencing Center for Infectious Disease"/>
            <person name="Wu L."/>
            <person name="Ma J."/>
        </authorList>
    </citation>
    <scope>NUCLEOTIDE SEQUENCE [LARGE SCALE GENOMIC DNA]</scope>
    <source>
        <strain evidence="4">NBRC 108728</strain>
    </source>
</reference>
<feature type="compositionally biased region" description="Low complexity" evidence="1">
    <location>
        <begin position="416"/>
        <end position="426"/>
    </location>
</feature>
<accession>A0ABN6XU94</accession>
<keyword evidence="2" id="KW-0472">Membrane</keyword>
<keyword evidence="4" id="KW-1185">Reference proteome</keyword>
<keyword evidence="2" id="KW-0812">Transmembrane</keyword>
<feature type="transmembrane region" description="Helical" evidence="2">
    <location>
        <begin position="256"/>
        <end position="273"/>
    </location>
</feature>
<evidence type="ECO:0000256" key="1">
    <source>
        <dbReference type="SAM" id="MobiDB-lite"/>
    </source>
</evidence>
<gene>
    <name evidence="3" type="ORF">GCM10025867_06220</name>
</gene>
<name>A0ABN6XU94_9MICO</name>
<organism evidence="3 4">
    <name type="scientific">Frondihabitans sucicola</name>
    <dbReference type="NCBI Taxonomy" id="1268041"/>
    <lineage>
        <taxon>Bacteria</taxon>
        <taxon>Bacillati</taxon>
        <taxon>Actinomycetota</taxon>
        <taxon>Actinomycetes</taxon>
        <taxon>Micrococcales</taxon>
        <taxon>Microbacteriaceae</taxon>
        <taxon>Frondihabitans</taxon>
    </lineage>
</organism>
<feature type="region of interest" description="Disordered" evidence="1">
    <location>
        <begin position="337"/>
        <end position="360"/>
    </location>
</feature>
<feature type="transmembrane region" description="Helical" evidence="2">
    <location>
        <begin position="73"/>
        <end position="97"/>
    </location>
</feature>
<feature type="transmembrane region" description="Helical" evidence="2">
    <location>
        <begin position="224"/>
        <end position="244"/>
    </location>
</feature>
<feature type="transmembrane region" description="Helical" evidence="2">
    <location>
        <begin position="132"/>
        <end position="151"/>
    </location>
</feature>
<evidence type="ECO:0000313" key="4">
    <source>
        <dbReference type="Proteomes" id="UP001321486"/>
    </source>
</evidence>
<feature type="compositionally biased region" description="Polar residues" evidence="1">
    <location>
        <begin position="450"/>
        <end position="461"/>
    </location>
</feature>
<dbReference type="Proteomes" id="UP001321486">
    <property type="component" value="Chromosome"/>
</dbReference>
<feature type="transmembrane region" description="Helical" evidence="2">
    <location>
        <begin position="194"/>
        <end position="212"/>
    </location>
</feature>
<dbReference type="EMBL" id="AP027732">
    <property type="protein sequence ID" value="BDZ48381.1"/>
    <property type="molecule type" value="Genomic_DNA"/>
</dbReference>
<feature type="transmembrane region" description="Helical" evidence="2">
    <location>
        <begin position="103"/>
        <end position="120"/>
    </location>
</feature>
<protein>
    <recommendedName>
        <fullName evidence="5">DMT family transporter</fullName>
    </recommendedName>
</protein>
<feature type="transmembrane region" description="Helical" evidence="2">
    <location>
        <begin position="279"/>
        <end position="297"/>
    </location>
</feature>
<evidence type="ECO:0000313" key="3">
    <source>
        <dbReference type="EMBL" id="BDZ48381.1"/>
    </source>
</evidence>
<proteinExistence type="predicted"/>
<feature type="region of interest" description="Disordered" evidence="1">
    <location>
        <begin position="398"/>
        <end position="461"/>
    </location>
</feature>
<dbReference type="RefSeq" id="WP_286345366.1">
    <property type="nucleotide sequence ID" value="NZ_AP027732.1"/>
</dbReference>
<evidence type="ECO:0008006" key="5">
    <source>
        <dbReference type="Google" id="ProtNLM"/>
    </source>
</evidence>